<dbReference type="RefSeq" id="WP_107142708.1">
    <property type="nucleotide sequence ID" value="NZ_CP028324.1"/>
</dbReference>
<dbReference type="AlphaFoldDB" id="A0A2R4CCK0"/>
<dbReference type="Gene3D" id="2.80.10.50">
    <property type="match status" value="1"/>
</dbReference>
<organism evidence="1 2">
    <name type="scientific">Pseudoduganella armeniaca</name>
    <dbReference type="NCBI Taxonomy" id="2072590"/>
    <lineage>
        <taxon>Bacteria</taxon>
        <taxon>Pseudomonadati</taxon>
        <taxon>Pseudomonadota</taxon>
        <taxon>Betaproteobacteria</taxon>
        <taxon>Burkholderiales</taxon>
        <taxon>Oxalobacteraceae</taxon>
        <taxon>Telluria group</taxon>
        <taxon>Pseudoduganella</taxon>
    </lineage>
</organism>
<sequence>MAQLKQTYLIILVSDSRFCLGVRDVAHAVPLELRPYDEHDATVRWVFGADGLIRPAADAGLCVEARGVCGSAGLACLGTVMPGKLAQHWCRDDGAIVNQLYPKLVLDHAGGHVAPGNPVRVRALPAAAARQWRLHALGPADGH</sequence>
<dbReference type="PROSITE" id="PS50231">
    <property type="entry name" value="RICIN_B_LECTIN"/>
    <property type="match status" value="1"/>
</dbReference>
<protein>
    <submittedName>
        <fullName evidence="1">Uncharacterized protein</fullName>
    </submittedName>
</protein>
<proteinExistence type="predicted"/>
<dbReference type="CDD" id="cd00161">
    <property type="entry name" value="beta-trefoil_Ricin-like"/>
    <property type="match status" value="1"/>
</dbReference>
<reference evidence="1 2" key="1">
    <citation type="submission" date="2018-03" db="EMBL/GenBank/DDBJ databases">
        <title>Massilia armeniaca sp. nov., isolated from desert soil.</title>
        <authorList>
            <person name="Huang H."/>
            <person name="Ren M."/>
        </authorList>
    </citation>
    <scope>NUCLEOTIDE SEQUENCE [LARGE SCALE GENOMIC DNA]</scope>
    <source>
        <strain evidence="1 2">ZMN-3</strain>
    </source>
</reference>
<keyword evidence="2" id="KW-1185">Reference proteome</keyword>
<dbReference type="OrthoDB" id="8673369at2"/>
<name>A0A2R4CCK0_9BURK</name>
<evidence type="ECO:0000313" key="1">
    <source>
        <dbReference type="EMBL" id="AVR97363.1"/>
    </source>
</evidence>
<dbReference type="Proteomes" id="UP000240505">
    <property type="component" value="Chromosome"/>
</dbReference>
<dbReference type="KEGG" id="masz:C9I28_18230"/>
<gene>
    <name evidence="1" type="ORF">C9I28_18230</name>
</gene>
<evidence type="ECO:0000313" key="2">
    <source>
        <dbReference type="Proteomes" id="UP000240505"/>
    </source>
</evidence>
<dbReference type="SUPFAM" id="SSF50370">
    <property type="entry name" value="Ricin B-like lectins"/>
    <property type="match status" value="1"/>
</dbReference>
<dbReference type="InterPro" id="IPR035992">
    <property type="entry name" value="Ricin_B-like_lectins"/>
</dbReference>
<accession>A0A2R4CCK0</accession>
<dbReference type="EMBL" id="CP028324">
    <property type="protein sequence ID" value="AVR97363.1"/>
    <property type="molecule type" value="Genomic_DNA"/>
</dbReference>